<sequence>MEANSIKLHGTPSIVTASSTSRRHRSSILSLHYRNTRFSPFSLTVTRCSTTKSNETGQDSRLEPSSKKGLVLDLGTDSWDSEEIGSPVVKRFLSDNEERWYMWYHGTSSSKQNHVSDSVGLAVSNNGIHWERGKGRVESTDDVGLVMGSCEDWWAFDKANVRPGEVVIMSSSKVRADSSVYWMYYTGYTTETVEFQSHLGNPERFHLCNEKGSVFRSLPGLAISQDGRHWARIEGEHHSGALFDVGSEKDWDFLYIASPHVVFHESGDLRMYYHSFDAKTGEFCIGMARSREGIKWVKFGKILGGRKSEKDGLGYFDEMGVRYPCVTRNKRDGSYVMAYEGVDRNGKVSIGLAVSEDGIKDWKRVQDEEAVLVVGEGGAWDEEGVGCPYLVEMDGDSDHQWRLYYRGVGNGGRTGIGLAVSEGSEVIKFTKQTGISL</sequence>
<protein>
    <recommendedName>
        <fullName evidence="3">Arabinanase/levansucrase/invertase</fullName>
    </recommendedName>
</protein>
<dbReference type="PANTHER" id="PTHR35279:SF1">
    <property type="entry name" value="ARABINANASE_LEVANSUCRASE_INVERTASE"/>
    <property type="match status" value="1"/>
</dbReference>
<evidence type="ECO:0000313" key="1">
    <source>
        <dbReference type="EMBL" id="CAH8390130.1"/>
    </source>
</evidence>
<organism evidence="1 2">
    <name type="scientific">Eruca vesicaria subsp. sativa</name>
    <name type="common">Garden rocket</name>
    <name type="synonym">Eruca sativa</name>
    <dbReference type="NCBI Taxonomy" id="29727"/>
    <lineage>
        <taxon>Eukaryota</taxon>
        <taxon>Viridiplantae</taxon>
        <taxon>Streptophyta</taxon>
        <taxon>Embryophyta</taxon>
        <taxon>Tracheophyta</taxon>
        <taxon>Spermatophyta</taxon>
        <taxon>Magnoliopsida</taxon>
        <taxon>eudicotyledons</taxon>
        <taxon>Gunneridae</taxon>
        <taxon>Pentapetalae</taxon>
        <taxon>rosids</taxon>
        <taxon>malvids</taxon>
        <taxon>Brassicales</taxon>
        <taxon>Brassicaceae</taxon>
        <taxon>Brassiceae</taxon>
        <taxon>Eruca</taxon>
    </lineage>
</organism>
<name>A0ABC8M1M4_ERUVS</name>
<proteinExistence type="predicted"/>
<dbReference type="PANTHER" id="PTHR35279">
    <property type="match status" value="1"/>
</dbReference>
<evidence type="ECO:0000313" key="2">
    <source>
        <dbReference type="Proteomes" id="UP001642260"/>
    </source>
</evidence>
<dbReference type="SUPFAM" id="SSF75005">
    <property type="entry name" value="Arabinanase/levansucrase/invertase"/>
    <property type="match status" value="2"/>
</dbReference>
<dbReference type="InterPro" id="IPR023296">
    <property type="entry name" value="Glyco_hydro_beta-prop_sf"/>
</dbReference>
<dbReference type="EMBL" id="CAKOAT010880709">
    <property type="protein sequence ID" value="CAH8390130.1"/>
    <property type="molecule type" value="Genomic_DNA"/>
</dbReference>
<dbReference type="AlphaFoldDB" id="A0ABC8M1M4"/>
<reference evidence="1 2" key="1">
    <citation type="submission" date="2022-03" db="EMBL/GenBank/DDBJ databases">
        <authorList>
            <person name="Macdonald S."/>
            <person name="Ahmed S."/>
            <person name="Newling K."/>
        </authorList>
    </citation>
    <scope>NUCLEOTIDE SEQUENCE [LARGE SCALE GENOMIC DNA]</scope>
</reference>
<keyword evidence="2" id="KW-1185">Reference proteome</keyword>
<dbReference type="Proteomes" id="UP001642260">
    <property type="component" value="Unassembled WGS sequence"/>
</dbReference>
<evidence type="ECO:0008006" key="3">
    <source>
        <dbReference type="Google" id="ProtNLM"/>
    </source>
</evidence>
<comment type="caution">
    <text evidence="1">The sequence shown here is derived from an EMBL/GenBank/DDBJ whole genome shotgun (WGS) entry which is preliminary data.</text>
</comment>
<accession>A0ABC8M1M4</accession>
<gene>
    <name evidence="1" type="ORF">ERUC_LOCUS42613</name>
</gene>
<dbReference type="Gene3D" id="2.115.10.20">
    <property type="entry name" value="Glycosyl hydrolase domain, family 43"/>
    <property type="match status" value="3"/>
</dbReference>